<gene>
    <name evidence="1" type="ORF">KDW_47100</name>
</gene>
<dbReference type="Proteomes" id="UP000326912">
    <property type="component" value="Unassembled WGS sequence"/>
</dbReference>
<dbReference type="InterPro" id="IPR047721">
    <property type="entry name" value="DrmB"/>
</dbReference>
<dbReference type="AlphaFoldDB" id="A0A5J4KLF9"/>
<comment type="caution">
    <text evidence="1">The sequence shown here is derived from an EMBL/GenBank/DDBJ whole genome shotgun (WGS) entry which is preliminary data.</text>
</comment>
<keyword evidence="2" id="KW-1185">Reference proteome</keyword>
<proteinExistence type="predicted"/>
<evidence type="ECO:0000313" key="2">
    <source>
        <dbReference type="Proteomes" id="UP000326912"/>
    </source>
</evidence>
<sequence length="335" mass="37596">MAPFIKKHPVGELRPSQLILSYGVGAIVDLPHMSTLIMGIDDWDTRTSEEIIEPRLLEAIQSVMGPQVKHLLTPSTAERTGKNPSYVGVPVAAFPRWMVCPSCRLLASVDDGFFKLKSYDFHPDRTSYRHENCPKGKNPIVVPSRFLIACTAGHLDDFPWHHFIHGPAPCKASLYMSERGITGEPSDIRVECRTCKKSRIMSEAFAFTTNEEKSYTPTCTGRRPHLRQYAKKSLPAAGQDHPALSLKHLVSPGLYLALDTEGEDQLAQLIEDHWSILQAASNQEMLKIYMQIPHIQEKLGEYSLETIWQAIAKKNQDEPTAIVRPRDLKLPSGAY</sequence>
<organism evidence="1 2">
    <name type="scientific">Dictyobacter vulcani</name>
    <dbReference type="NCBI Taxonomy" id="2607529"/>
    <lineage>
        <taxon>Bacteria</taxon>
        <taxon>Bacillati</taxon>
        <taxon>Chloroflexota</taxon>
        <taxon>Ktedonobacteria</taxon>
        <taxon>Ktedonobacterales</taxon>
        <taxon>Dictyobacteraceae</taxon>
        <taxon>Dictyobacter</taxon>
    </lineage>
</organism>
<dbReference type="EMBL" id="BKZW01000002">
    <property type="protein sequence ID" value="GER90548.1"/>
    <property type="molecule type" value="Genomic_DNA"/>
</dbReference>
<protein>
    <submittedName>
        <fullName evidence="1">Uncharacterized protein</fullName>
    </submittedName>
</protein>
<name>A0A5J4KLF9_9CHLR</name>
<dbReference type="NCBIfam" id="NF038324">
    <property type="entry name" value="DrmB_fam"/>
    <property type="match status" value="1"/>
</dbReference>
<accession>A0A5J4KLF9</accession>
<evidence type="ECO:0000313" key="1">
    <source>
        <dbReference type="EMBL" id="GER90548.1"/>
    </source>
</evidence>
<reference evidence="1 2" key="1">
    <citation type="submission" date="2019-10" db="EMBL/GenBank/DDBJ databases">
        <title>Dictyobacter vulcani sp. nov., within the class Ktedonobacteria, isolated from soil of volcanic Mt. Zao.</title>
        <authorList>
            <person name="Zheng Y."/>
            <person name="Wang C.M."/>
            <person name="Sakai Y."/>
            <person name="Abe K."/>
            <person name="Yokota A."/>
            <person name="Yabe S."/>
        </authorList>
    </citation>
    <scope>NUCLEOTIDE SEQUENCE [LARGE SCALE GENOMIC DNA]</scope>
    <source>
        <strain evidence="1 2">W12</strain>
    </source>
</reference>